<evidence type="ECO:0000256" key="5">
    <source>
        <dbReference type="ARBA" id="ARBA00022989"/>
    </source>
</evidence>
<evidence type="ECO:0000256" key="7">
    <source>
        <dbReference type="SAM" id="Phobius"/>
    </source>
</evidence>
<reference evidence="10 11" key="1">
    <citation type="submission" date="2014-12" db="EMBL/GenBank/DDBJ databases">
        <title>Draft genome sequences of 10 type strains of Lactococcus.</title>
        <authorList>
            <person name="Sun Z."/>
            <person name="Zhong Z."/>
            <person name="Liu W."/>
            <person name="Zhang W."/>
            <person name="Zhang H."/>
        </authorList>
    </citation>
    <scope>NUCLEOTIDE SEQUENCE [LARGE SCALE GENOMIC DNA]</scope>
    <source>
        <strain evidence="10 11">DSM 20686</strain>
    </source>
</reference>
<evidence type="ECO:0000256" key="3">
    <source>
        <dbReference type="ARBA" id="ARBA00022475"/>
    </source>
</evidence>
<gene>
    <name evidence="10" type="ORF">RU87_GL000413</name>
</gene>
<feature type="transmembrane region" description="Helical" evidence="7">
    <location>
        <begin position="269"/>
        <end position="286"/>
    </location>
</feature>
<dbReference type="STRING" id="1348632.GCA_001591745_01619"/>
<feature type="domain" description="Major facilitator superfamily (MFS) profile" evidence="9">
    <location>
        <begin position="1"/>
        <end position="379"/>
    </location>
</feature>
<dbReference type="RefSeq" id="WP_068164309.1">
    <property type="nucleotide sequence ID" value="NZ_JXJX01000012.1"/>
</dbReference>
<dbReference type="PROSITE" id="PS50850">
    <property type="entry name" value="MFS"/>
    <property type="match status" value="1"/>
</dbReference>
<dbReference type="EMBL" id="JXJX01000012">
    <property type="protein sequence ID" value="PCS05703.1"/>
    <property type="molecule type" value="Genomic_DNA"/>
</dbReference>
<evidence type="ECO:0000313" key="10">
    <source>
        <dbReference type="EMBL" id="PCS05703.1"/>
    </source>
</evidence>
<protein>
    <recommendedName>
        <fullName evidence="9">Major facilitator superfamily (MFS) profile domain-containing protein</fullName>
    </recommendedName>
</protein>
<keyword evidence="4 7" id="KW-0812">Transmembrane</keyword>
<keyword evidence="5 7" id="KW-1133">Transmembrane helix</keyword>
<feature type="transmembrane region" description="Helical" evidence="7">
    <location>
        <begin position="69"/>
        <end position="87"/>
    </location>
</feature>
<organism evidence="10 11">
    <name type="scientific">Pseudolactococcus plantarum</name>
    <dbReference type="NCBI Taxonomy" id="1365"/>
    <lineage>
        <taxon>Bacteria</taxon>
        <taxon>Bacillati</taxon>
        <taxon>Bacillota</taxon>
        <taxon>Bacilli</taxon>
        <taxon>Lactobacillales</taxon>
        <taxon>Streptococcaceae</taxon>
        <taxon>Pseudolactococcus</taxon>
    </lineage>
</organism>
<dbReference type="GO" id="GO:0022857">
    <property type="term" value="F:transmembrane transporter activity"/>
    <property type="evidence" value="ECO:0007669"/>
    <property type="project" value="InterPro"/>
</dbReference>
<feature type="transmembrane region" description="Helical" evidence="7">
    <location>
        <begin position="197"/>
        <end position="218"/>
    </location>
</feature>
<dbReference type="PANTHER" id="PTHR43124:SF3">
    <property type="entry name" value="CHLORAMPHENICOL EFFLUX PUMP RV0191"/>
    <property type="match status" value="1"/>
</dbReference>
<evidence type="ECO:0000256" key="1">
    <source>
        <dbReference type="ARBA" id="ARBA00004651"/>
    </source>
</evidence>
<evidence type="ECO:0000256" key="6">
    <source>
        <dbReference type="ARBA" id="ARBA00023136"/>
    </source>
</evidence>
<keyword evidence="6 7" id="KW-0472">Membrane</keyword>
<dbReference type="InterPro" id="IPR020846">
    <property type="entry name" value="MFS_dom"/>
</dbReference>
<dbReference type="GO" id="GO:0005886">
    <property type="term" value="C:plasma membrane"/>
    <property type="evidence" value="ECO:0007669"/>
    <property type="project" value="UniProtKB-SubCell"/>
</dbReference>
<proteinExistence type="predicted"/>
<dbReference type="AlphaFoldDB" id="A0A2A5RWV0"/>
<keyword evidence="8" id="KW-0732">Signal</keyword>
<keyword evidence="3" id="KW-1003">Cell membrane</keyword>
<dbReference type="InterPro" id="IPR050189">
    <property type="entry name" value="MFS_Efflux_Transporters"/>
</dbReference>
<evidence type="ECO:0000313" key="11">
    <source>
        <dbReference type="Proteomes" id="UP000242246"/>
    </source>
</evidence>
<evidence type="ECO:0000256" key="2">
    <source>
        <dbReference type="ARBA" id="ARBA00022448"/>
    </source>
</evidence>
<keyword evidence="11" id="KW-1185">Reference proteome</keyword>
<dbReference type="SUPFAM" id="SSF103473">
    <property type="entry name" value="MFS general substrate transporter"/>
    <property type="match status" value="1"/>
</dbReference>
<dbReference type="Proteomes" id="UP000242246">
    <property type="component" value="Unassembled WGS sequence"/>
</dbReference>
<dbReference type="PANTHER" id="PTHR43124">
    <property type="entry name" value="PURINE EFFLUX PUMP PBUE"/>
    <property type="match status" value="1"/>
</dbReference>
<evidence type="ECO:0000256" key="8">
    <source>
        <dbReference type="SAM" id="SignalP"/>
    </source>
</evidence>
<evidence type="ECO:0000256" key="4">
    <source>
        <dbReference type="ARBA" id="ARBA00022692"/>
    </source>
</evidence>
<comment type="caution">
    <text evidence="10">The sequence shown here is derived from an EMBL/GenBank/DDBJ whole genome shotgun (WGS) entry which is preliminary data.</text>
</comment>
<feature type="transmembrane region" description="Helical" evidence="7">
    <location>
        <begin position="127"/>
        <end position="148"/>
    </location>
</feature>
<feature type="transmembrane region" description="Helical" evidence="7">
    <location>
        <begin position="331"/>
        <end position="350"/>
    </location>
</feature>
<feature type="transmembrane region" description="Helical" evidence="7">
    <location>
        <begin position="154"/>
        <end position="176"/>
    </location>
</feature>
<dbReference type="InterPro" id="IPR011701">
    <property type="entry name" value="MFS"/>
</dbReference>
<feature type="transmembrane region" description="Helical" evidence="7">
    <location>
        <begin position="93"/>
        <end position="115"/>
    </location>
</feature>
<name>A0A2A5RWV0_9LACT</name>
<dbReference type="OrthoDB" id="2293796at2"/>
<keyword evidence="2" id="KW-0813">Transport</keyword>
<feature type="signal peptide" evidence="8">
    <location>
        <begin position="1"/>
        <end position="19"/>
    </location>
</feature>
<sequence length="383" mass="42115">MMRKLSILLLSLFPLLAGAALSPALSEIARNFPGISELWIKSLVTIPSICVVIGQIVMANLPKKLSPRWQVLAGLLLYACGFIPYLWSTFPILVVSRIILGIGLSLLVPWTVGFIQLYFSGNEQKVMLGYASGLNNLGTVIAVLYSGIVSGFDWHFVFFIYLLALLSFLMSVLFLPEGVNEETVSEMREIVKNKSGLSINLIMVWIKMFLLTVIYFIIPTNLSFYMATQFHQHNTMTVGVLMSVLSLFGVIAGMLYARVLAHQTSRIQEVIIIAIFAAALCLLSFATTLPVFIIGLLLTGWGLGWGLPYLNAQLLATVDSNASNQVGIGQSMIFLGQFVSPFMISVLAKIGHQENPFIIGGSLLLIFIVLMFIDAKQKSKISH</sequence>
<dbReference type="InterPro" id="IPR036259">
    <property type="entry name" value="MFS_trans_sf"/>
</dbReference>
<evidence type="ECO:0000259" key="9">
    <source>
        <dbReference type="PROSITE" id="PS50850"/>
    </source>
</evidence>
<feature type="chain" id="PRO_5012450190" description="Major facilitator superfamily (MFS) profile domain-containing protein" evidence="8">
    <location>
        <begin position="20"/>
        <end position="383"/>
    </location>
</feature>
<feature type="transmembrane region" description="Helical" evidence="7">
    <location>
        <begin position="356"/>
        <end position="373"/>
    </location>
</feature>
<feature type="transmembrane region" description="Helical" evidence="7">
    <location>
        <begin position="38"/>
        <end position="57"/>
    </location>
</feature>
<dbReference type="Gene3D" id="1.20.1250.20">
    <property type="entry name" value="MFS general substrate transporter like domains"/>
    <property type="match status" value="1"/>
</dbReference>
<comment type="subcellular location">
    <subcellularLocation>
        <location evidence="1">Cell membrane</location>
        <topology evidence="1">Multi-pass membrane protein</topology>
    </subcellularLocation>
</comment>
<dbReference type="Pfam" id="PF07690">
    <property type="entry name" value="MFS_1"/>
    <property type="match status" value="1"/>
</dbReference>
<accession>A0A2A5RWV0</accession>
<feature type="transmembrane region" description="Helical" evidence="7">
    <location>
        <begin position="238"/>
        <end position="257"/>
    </location>
</feature>